<evidence type="ECO:0000313" key="2">
    <source>
        <dbReference type="EMBL" id="TBH78469.1"/>
    </source>
</evidence>
<feature type="chain" id="PRO_5026293151" description="HdeA/HdeB family protein" evidence="1">
    <location>
        <begin position="25"/>
        <end position="183"/>
    </location>
</feature>
<evidence type="ECO:0008006" key="4">
    <source>
        <dbReference type="Google" id="ProtNLM"/>
    </source>
</evidence>
<feature type="signal peptide" evidence="1">
    <location>
        <begin position="1"/>
        <end position="24"/>
    </location>
</feature>
<organism evidence="2 3">
    <name type="scientific">Desulfovibrio legallii</name>
    <dbReference type="NCBI Taxonomy" id="571438"/>
    <lineage>
        <taxon>Bacteria</taxon>
        <taxon>Pseudomonadati</taxon>
        <taxon>Thermodesulfobacteriota</taxon>
        <taxon>Desulfovibrionia</taxon>
        <taxon>Desulfovibrionales</taxon>
        <taxon>Desulfovibrionaceae</taxon>
        <taxon>Desulfovibrio</taxon>
    </lineage>
</organism>
<dbReference type="EMBL" id="SIXC01000015">
    <property type="protein sequence ID" value="TBH78469.1"/>
    <property type="molecule type" value="Genomic_DNA"/>
</dbReference>
<evidence type="ECO:0000256" key="1">
    <source>
        <dbReference type="SAM" id="SignalP"/>
    </source>
</evidence>
<keyword evidence="1" id="KW-0732">Signal</keyword>
<comment type="caution">
    <text evidence="2">The sequence shown here is derived from an EMBL/GenBank/DDBJ whole genome shotgun (WGS) entry which is preliminary data.</text>
</comment>
<accession>A0A6H3F9G1</accession>
<dbReference type="AlphaFoldDB" id="A0A6H3F9G1"/>
<dbReference type="Proteomes" id="UP000292919">
    <property type="component" value="Unassembled WGS sequence"/>
</dbReference>
<dbReference type="RefSeq" id="WP_118230853.1">
    <property type="nucleotide sequence ID" value="NZ_DBFBQU010000275.1"/>
</dbReference>
<sequence length="183" mass="19632">MQKMLACCSLAAVFCLGLPLAARADNDQIDPKTYICAELVVQPTTDGGQPPVFEALQIDGYASALANHTVADPESLAPMLGQVYAACQAKPTEKVLAVWQEARKSQPAATDGAWRADKTTCGDYAADTDNGSGFVIWLDGYHRAKTGKDASVLSSDQKLKDYLDACTKKPTALMLDVMNEQTR</sequence>
<evidence type="ECO:0000313" key="3">
    <source>
        <dbReference type="Proteomes" id="UP000292919"/>
    </source>
</evidence>
<proteinExistence type="predicted"/>
<reference evidence="2 3" key="1">
    <citation type="submission" date="2018-12" db="EMBL/GenBank/DDBJ databases">
        <title>First genome draft of Desulfovibrio legallis sp. nov.</title>
        <authorList>
            <person name="Ben Dhia O."/>
            <person name="Najjari A."/>
            <person name="Ferjani R."/>
            <person name="Fhoula I."/>
            <person name="Fardeau M.-L."/>
            <person name="Boudabbous A."/>
            <person name="Ouzari H.I."/>
        </authorList>
    </citation>
    <scope>NUCLEOTIDE SEQUENCE [LARGE SCALE GENOMIC DNA]</scope>
    <source>
        <strain evidence="2 3">H1T</strain>
    </source>
</reference>
<protein>
    <recommendedName>
        <fullName evidence="4">HdeA/HdeB family protein</fullName>
    </recommendedName>
</protein>
<gene>
    <name evidence="2" type="ORF">EB812_10635</name>
</gene>
<name>A0A6H3F9G1_9BACT</name>
<keyword evidence="3" id="KW-1185">Reference proteome</keyword>